<reference evidence="1" key="1">
    <citation type="submission" date="2019-08" db="EMBL/GenBank/DDBJ databases">
        <authorList>
            <person name="Kucharzyk K."/>
            <person name="Murdoch R.W."/>
            <person name="Higgins S."/>
            <person name="Loffler F."/>
        </authorList>
    </citation>
    <scope>NUCLEOTIDE SEQUENCE</scope>
</reference>
<organism evidence="1">
    <name type="scientific">bioreactor metagenome</name>
    <dbReference type="NCBI Taxonomy" id="1076179"/>
    <lineage>
        <taxon>unclassified sequences</taxon>
        <taxon>metagenomes</taxon>
        <taxon>ecological metagenomes</taxon>
    </lineage>
</organism>
<dbReference type="AntiFam" id="ANF00142">
    <property type="entry name" value="Shadow ORF (opposite yadG)"/>
</dbReference>
<dbReference type="EMBL" id="VSSQ01014425">
    <property type="protein sequence ID" value="MPM53628.1"/>
    <property type="molecule type" value="Genomic_DNA"/>
</dbReference>
<gene>
    <name evidence="1" type="ORF">SDC9_100397</name>
</gene>
<dbReference type="AntiFam" id="ANF00095">
    <property type="entry name" value="Shadow ORF (opposite ABC transporters)"/>
</dbReference>
<evidence type="ECO:0000313" key="1">
    <source>
        <dbReference type="EMBL" id="MPM53628.1"/>
    </source>
</evidence>
<protein>
    <submittedName>
        <fullName evidence="1">Uncharacterized protein</fullName>
    </submittedName>
</protein>
<dbReference type="AlphaFoldDB" id="A0A645ALL8"/>
<name>A0A645ALL8_9ZZZZ</name>
<comment type="caution">
    <text evidence="1">The sequence shown here is derived from an EMBL/GenBank/DDBJ whole genome shotgun (WGS) entry which is preliminary data.</text>
</comment>
<proteinExistence type="predicted"/>
<accession>A0A645ALL8</accession>
<sequence length="81" mass="8920">MCTFLRNTPLIQNEDAIGIAYGGKALGNHEGGTVFSQLGKSLLNGAFCFRIHTGGRFIENQHFRFHEQGTSNRHALFLPTG</sequence>